<gene>
    <name evidence="13" type="ORF">DTL42_01730</name>
</gene>
<keyword evidence="10 11" id="KW-0472">Membrane</keyword>
<reference evidence="13 14" key="1">
    <citation type="submission" date="2018-07" db="EMBL/GenBank/DDBJ databases">
        <title>Comparative genomes isolates from brazilian mangrove.</title>
        <authorList>
            <person name="De Araujo J.E."/>
            <person name="Taketani R.G."/>
            <person name="Silva M.C.P."/>
            <person name="Lourenco M.V."/>
            <person name="Oliveira V.M."/>
            <person name="Andreote F.D."/>
        </authorList>
    </citation>
    <scope>NUCLEOTIDE SEQUENCE [LARGE SCALE GENOMIC DNA]</scope>
    <source>
        <strain evidence="13 14">HEX PRIS-MGV</strain>
    </source>
</reference>
<evidence type="ECO:0000256" key="3">
    <source>
        <dbReference type="ARBA" id="ARBA00022670"/>
    </source>
</evidence>
<evidence type="ECO:0000256" key="11">
    <source>
        <dbReference type="SAM" id="Phobius"/>
    </source>
</evidence>
<comment type="cofactor">
    <cofactor evidence="1">
        <name>Zn(2+)</name>
        <dbReference type="ChEBI" id="CHEBI:29105"/>
    </cofactor>
</comment>
<dbReference type="AlphaFoldDB" id="A0A368KU10"/>
<keyword evidence="2" id="KW-1003">Cell membrane</keyword>
<evidence type="ECO:0000256" key="6">
    <source>
        <dbReference type="ARBA" id="ARBA00022801"/>
    </source>
</evidence>
<protein>
    <submittedName>
        <fullName evidence="13">Zn-dependent protease with chaperone function</fullName>
    </submittedName>
</protein>
<keyword evidence="3 13" id="KW-0645">Protease</keyword>
<dbReference type="Gene3D" id="3.30.2010.10">
    <property type="entry name" value="Metalloproteases ('zincins'), catalytic domain"/>
    <property type="match status" value="1"/>
</dbReference>
<keyword evidence="9" id="KW-0482">Metalloprotease</keyword>
<dbReference type="InterPro" id="IPR050083">
    <property type="entry name" value="HtpX_protease"/>
</dbReference>
<keyword evidence="4 11" id="KW-0812">Transmembrane</keyword>
<keyword evidence="6" id="KW-0378">Hydrolase</keyword>
<keyword evidence="8 11" id="KW-1133">Transmembrane helix</keyword>
<dbReference type="OrthoDB" id="9789270at2"/>
<dbReference type="PANTHER" id="PTHR43221">
    <property type="entry name" value="PROTEASE HTPX"/>
    <property type="match status" value="1"/>
</dbReference>
<dbReference type="InterPro" id="IPR001915">
    <property type="entry name" value="Peptidase_M48"/>
</dbReference>
<accession>A0A368KU10</accession>
<feature type="transmembrane region" description="Helical" evidence="11">
    <location>
        <begin position="27"/>
        <end position="50"/>
    </location>
</feature>
<evidence type="ECO:0000256" key="9">
    <source>
        <dbReference type="ARBA" id="ARBA00023049"/>
    </source>
</evidence>
<dbReference type="Pfam" id="PF01435">
    <property type="entry name" value="Peptidase_M48"/>
    <property type="match status" value="1"/>
</dbReference>
<evidence type="ECO:0000256" key="4">
    <source>
        <dbReference type="ARBA" id="ARBA00022692"/>
    </source>
</evidence>
<dbReference type="PANTHER" id="PTHR43221:SF2">
    <property type="entry name" value="PROTEASE HTPX HOMOLOG"/>
    <property type="match status" value="1"/>
</dbReference>
<dbReference type="GO" id="GO:0006508">
    <property type="term" value="P:proteolysis"/>
    <property type="evidence" value="ECO:0007669"/>
    <property type="project" value="UniProtKB-KW"/>
</dbReference>
<dbReference type="GO" id="GO:0004222">
    <property type="term" value="F:metalloendopeptidase activity"/>
    <property type="evidence" value="ECO:0007669"/>
    <property type="project" value="InterPro"/>
</dbReference>
<evidence type="ECO:0000313" key="14">
    <source>
        <dbReference type="Proteomes" id="UP000253562"/>
    </source>
</evidence>
<dbReference type="GO" id="GO:0046872">
    <property type="term" value="F:metal ion binding"/>
    <property type="evidence" value="ECO:0007669"/>
    <property type="project" value="UniProtKB-KW"/>
</dbReference>
<name>A0A368KU10_9BACT</name>
<feature type="domain" description="Peptidase M48" evidence="12">
    <location>
        <begin position="155"/>
        <end position="369"/>
    </location>
</feature>
<comment type="caution">
    <text evidence="13">The sequence shown here is derived from an EMBL/GenBank/DDBJ whole genome shotgun (WGS) entry which is preliminary data.</text>
</comment>
<evidence type="ECO:0000259" key="12">
    <source>
        <dbReference type="Pfam" id="PF01435"/>
    </source>
</evidence>
<evidence type="ECO:0000256" key="1">
    <source>
        <dbReference type="ARBA" id="ARBA00001947"/>
    </source>
</evidence>
<proteinExistence type="predicted"/>
<dbReference type="RefSeq" id="WP_114366977.1">
    <property type="nucleotide sequence ID" value="NZ_QPEX01000010.1"/>
</dbReference>
<keyword evidence="5" id="KW-0479">Metal-binding</keyword>
<evidence type="ECO:0000256" key="7">
    <source>
        <dbReference type="ARBA" id="ARBA00022833"/>
    </source>
</evidence>
<keyword evidence="7" id="KW-0862">Zinc</keyword>
<evidence type="ECO:0000256" key="8">
    <source>
        <dbReference type="ARBA" id="ARBA00022989"/>
    </source>
</evidence>
<evidence type="ECO:0000256" key="10">
    <source>
        <dbReference type="ARBA" id="ARBA00023136"/>
    </source>
</evidence>
<organism evidence="13 14">
    <name type="scientific">Bremerella cremea</name>
    <dbReference type="NCBI Taxonomy" id="1031537"/>
    <lineage>
        <taxon>Bacteria</taxon>
        <taxon>Pseudomonadati</taxon>
        <taxon>Planctomycetota</taxon>
        <taxon>Planctomycetia</taxon>
        <taxon>Pirellulales</taxon>
        <taxon>Pirellulaceae</taxon>
        <taxon>Bremerella</taxon>
    </lineage>
</organism>
<dbReference type="EMBL" id="QPEX01000010">
    <property type="protein sequence ID" value="RCS53913.1"/>
    <property type="molecule type" value="Genomic_DNA"/>
</dbReference>
<evidence type="ECO:0000256" key="5">
    <source>
        <dbReference type="ARBA" id="ARBA00022723"/>
    </source>
</evidence>
<evidence type="ECO:0000313" key="13">
    <source>
        <dbReference type="EMBL" id="RCS53913.1"/>
    </source>
</evidence>
<dbReference type="CDD" id="cd07328">
    <property type="entry name" value="M48_Ste24p_like"/>
    <property type="match status" value="1"/>
</dbReference>
<dbReference type="Proteomes" id="UP000253562">
    <property type="component" value="Unassembled WGS sequence"/>
</dbReference>
<evidence type="ECO:0000256" key="2">
    <source>
        <dbReference type="ARBA" id="ARBA00022475"/>
    </source>
</evidence>
<sequence length="1277" mass="143253">MSSSDLLPKIHTPPDFAKASASYRRRVWLALLGLLTFLVLYVGMASWFTYTTYRMVLGVIAGGPGAVPAFFTAIPFAFLAIFLWKALLFVRHGDEDPGREITPADQPELFEFLYQLADRVGAPRPHRVFLCPGVNASVFYDLSILNLIIPSKKNLTIGLGLVNSLNRTELTAVLAHEFGHFAQRSMAVGSWVYVGEQIAAAIIAKRDFLDRTLDFISRIDLRLAWIGWIMRLVVWSIRAVMEAVFRWVVLAHRALSREMEFQADLVAVSVTGSDALIHALYRLQAADDDWGRSCQFAATQIQKGRAVEDLFAVQTRIGEHLRRILDDPAHQGLPLNYETLGAQSRVFSEKLAQPPQMWSTHPPNTEREANTKRTYLSVDIDEESAWSYFRDPAELQKSVTKFLIDKVELKEEPTLLPTEEALQLVDQEFSRESFAQNYRGAYLGRSVTLAVAEANQLYGDHPTGEEIKHALTELYPEHLQGKLAELRSLEEEINLLEGVQQGHYDATGNVVRYRGNVVRRQKLPQLITEVKQERDHCLAEIERHDAHCRSVHEAAAHAVGNGWPQYLRSLTMLLHYADHSHADLEDAHGFLANVTMMATAAGQVSAKNLRKIINAANEVQVIAAKLDSQASTVRLPAPILERLEIEDWRAAFEKFDLPSADEQNIGKWMEVVDSWILPIQYRFDELRDAVLEELLRAERKVASIYLGKQETEVAPDSATAPPQYETLVRGTQRERQTKLDWWSQFMLASGTGPSILRFMVAASLVVTVIALGIFVGTADVTIYNGLNTPVAIQMNNRELTLVPRQHHRLTVGTFQTLHFTTKTTDGREIESISERPSAAFGHYVYNVAGAAPLIEWDEVYGNATPKPARIVGAPRWVETSAQHVFENPPNQVKTKSEGATRSVLSNPLEDSPFEMLAVLGENGPQREQVIRAHARFDSPESPSLFFWLSQAETLPDFSDILTQRLAAHPNDVAVLRLLYDKAEPAEQVKIKQQQLKQAAEHPQDPNWQYIAARLMPHGPEQDERFIALLDQWPDNPWLNNAVAYIFARQGNWQKALSYYQACLQKPCALQSEAAVVMARLRRADANGAEVQYNDLTFHSNNLKMILEMESGNRFQGTPMSMFQFLSKGQLEQAYQVGGGENMEPFMLDLFAASSGAPQAAQDKALARPVAEIEEGRTLPYLAALAARNGKDPEPYLQRLQDLAAKPGESDNLADVIRQAIAAGKPSDDLAERLQTLDPIERGMALAAIAMLYPDQLAEKWKQQARGLLFVMERPYIK</sequence>